<protein>
    <submittedName>
        <fullName evidence="4">RAP domain protein</fullName>
    </submittedName>
</protein>
<gene>
    <name evidence="4" type="ORF">TTHERM_00794270</name>
</gene>
<proteinExistence type="predicted"/>
<dbReference type="GeneID" id="7825503"/>
<name>Q23W04_TETTS</name>
<dbReference type="Proteomes" id="UP000009168">
    <property type="component" value="Unassembled WGS sequence"/>
</dbReference>
<dbReference type="KEGG" id="tet:TTHERM_00794270"/>
<keyword evidence="1" id="KW-0175">Coiled coil</keyword>
<dbReference type="PROSITE" id="PS51286">
    <property type="entry name" value="RAP"/>
    <property type="match status" value="1"/>
</dbReference>
<dbReference type="InterPro" id="IPR013584">
    <property type="entry name" value="RAP"/>
</dbReference>
<reference evidence="5" key="1">
    <citation type="journal article" date="2006" name="PLoS Biol.">
        <title>Macronuclear genome sequence of the ciliate Tetrahymena thermophila, a model eukaryote.</title>
        <authorList>
            <person name="Eisen J.A."/>
            <person name="Coyne R.S."/>
            <person name="Wu M."/>
            <person name="Wu D."/>
            <person name="Thiagarajan M."/>
            <person name="Wortman J.R."/>
            <person name="Badger J.H."/>
            <person name="Ren Q."/>
            <person name="Amedeo P."/>
            <person name="Jones K.M."/>
            <person name="Tallon L.J."/>
            <person name="Delcher A.L."/>
            <person name="Salzberg S.L."/>
            <person name="Silva J.C."/>
            <person name="Haas B.J."/>
            <person name="Majoros W.H."/>
            <person name="Farzad M."/>
            <person name="Carlton J.M."/>
            <person name="Smith R.K. Jr."/>
            <person name="Garg J."/>
            <person name="Pearlman R.E."/>
            <person name="Karrer K.M."/>
            <person name="Sun L."/>
            <person name="Manning G."/>
            <person name="Elde N.C."/>
            <person name="Turkewitz A.P."/>
            <person name="Asai D.J."/>
            <person name="Wilkes D.E."/>
            <person name="Wang Y."/>
            <person name="Cai H."/>
            <person name="Collins K."/>
            <person name="Stewart B.A."/>
            <person name="Lee S.R."/>
            <person name="Wilamowska K."/>
            <person name="Weinberg Z."/>
            <person name="Ruzzo W.L."/>
            <person name="Wloga D."/>
            <person name="Gaertig J."/>
            <person name="Frankel J."/>
            <person name="Tsao C.-C."/>
            <person name="Gorovsky M.A."/>
            <person name="Keeling P.J."/>
            <person name="Waller R.F."/>
            <person name="Patron N.J."/>
            <person name="Cherry J.M."/>
            <person name="Stover N.A."/>
            <person name="Krieger C.J."/>
            <person name="del Toro C."/>
            <person name="Ryder H.F."/>
            <person name="Williamson S.C."/>
            <person name="Barbeau R.A."/>
            <person name="Hamilton E.P."/>
            <person name="Orias E."/>
        </authorList>
    </citation>
    <scope>NUCLEOTIDE SEQUENCE [LARGE SCALE GENOMIC DNA]</scope>
    <source>
        <strain evidence="5">SB210</strain>
    </source>
</reference>
<evidence type="ECO:0000313" key="5">
    <source>
        <dbReference type="Proteomes" id="UP000009168"/>
    </source>
</evidence>
<dbReference type="RefSeq" id="XP_001020946.2">
    <property type="nucleotide sequence ID" value="XM_001020946.2"/>
</dbReference>
<evidence type="ECO:0000256" key="2">
    <source>
        <dbReference type="SAM" id="MobiDB-lite"/>
    </source>
</evidence>
<dbReference type="EMBL" id="GG662609">
    <property type="protein sequence ID" value="EAS00701.2"/>
    <property type="molecule type" value="Genomic_DNA"/>
</dbReference>
<accession>Q23W04</accession>
<evidence type="ECO:0000259" key="3">
    <source>
        <dbReference type="PROSITE" id="PS51286"/>
    </source>
</evidence>
<sequence>MNRLQKTVRQFKYLQNSFNSVIQFRLQYFSNQNGDEANKGSEDTQTNLENKQQNDKLNELNLNEAQEDFENIKQQRQYQKKESIKFQLSEQQDFKTERVERTNQNETFSKFLQLAQSQQYNSKEFQELKPSLIQLIKSEKNCKYLHKYNRNLIHYQFQDKELANALAAQFQQVKRTFEHLDLRSMISVCTFFVNKQNLLLEQYQNLSVYIVETTLRNINKQEETSFNSIQFVFHSLSKIYIEDYSLFDENMARFEKNFQSFSDFQFVSILEKIYDIQMKLSKSQKYQMVNSQVKKRLRFFLQNPNVTQRILQITESETDTSQYELSKMQGGENNQAQSVIAKLSVVLSKLFRQLIFQNQINIQSNEEDLDSFNYNDVQDLDIIQKEYSTKYAEAWKKIETFTLKNYKILEDKNFQQIILALTSTRYGSLELYTKLLDEFYYRITNRPIENIESSFFCIVLRCFYSSRIQPINLEKYEKDFAEFTKKKLPSFQMSNKMTTIASYSSIGDGEMVEYIISQITKDEIRMLNKKGQNILFWSLCNVGVFKEDFFYDFMVKLASPTDLYYSQYPIDLVQVTQIFQTIKINQKQFWKKHEQILEKKLEDFCELTYTYHTMKIQSQSNYRKKTIGSIDVSDLLNAMQVEFYFEPIIEKIFNVDFVIKGITEAKLEEYKSKKIALATQFRDLSLKEYISVKKFDQTQHKINKKYDILLEIDGCTHFLSKNIKRQSTNSKIDTLQKLGYKVIQLDTYELRQLSQSQDRVKTVEYLISKMEGQVIKKQKRRSTKSKDEEEIVEAVQSNQVENQ</sequence>
<evidence type="ECO:0000313" key="4">
    <source>
        <dbReference type="EMBL" id="EAS00701.2"/>
    </source>
</evidence>
<feature type="domain" description="RAP" evidence="3">
    <location>
        <begin position="708"/>
        <end position="768"/>
    </location>
</feature>
<feature type="region of interest" description="Disordered" evidence="2">
    <location>
        <begin position="777"/>
        <end position="803"/>
    </location>
</feature>
<dbReference type="InParanoid" id="Q23W04"/>
<dbReference type="HOGENOM" id="CLU_355854_0_0_1"/>
<dbReference type="Pfam" id="PF08373">
    <property type="entry name" value="RAP"/>
    <property type="match status" value="1"/>
</dbReference>
<dbReference type="AlphaFoldDB" id="Q23W04"/>
<feature type="coiled-coil region" evidence="1">
    <location>
        <begin position="48"/>
        <end position="82"/>
    </location>
</feature>
<evidence type="ECO:0000256" key="1">
    <source>
        <dbReference type="SAM" id="Coils"/>
    </source>
</evidence>
<keyword evidence="5" id="KW-1185">Reference proteome</keyword>
<organism evidence="4 5">
    <name type="scientific">Tetrahymena thermophila (strain SB210)</name>
    <dbReference type="NCBI Taxonomy" id="312017"/>
    <lineage>
        <taxon>Eukaryota</taxon>
        <taxon>Sar</taxon>
        <taxon>Alveolata</taxon>
        <taxon>Ciliophora</taxon>
        <taxon>Intramacronucleata</taxon>
        <taxon>Oligohymenophorea</taxon>
        <taxon>Hymenostomatida</taxon>
        <taxon>Tetrahymenina</taxon>
        <taxon>Tetrahymenidae</taxon>
        <taxon>Tetrahymena</taxon>
    </lineage>
</organism>